<dbReference type="PANTHER" id="PTHR36057">
    <property type="match status" value="1"/>
</dbReference>
<evidence type="ECO:0008006" key="4">
    <source>
        <dbReference type="Google" id="ProtNLM"/>
    </source>
</evidence>
<feature type="chain" id="PRO_5008673400" description="DUF1223 domain-containing protein" evidence="1">
    <location>
        <begin position="23"/>
        <end position="238"/>
    </location>
</feature>
<dbReference type="RefSeq" id="WP_068898294.1">
    <property type="nucleotide sequence ID" value="NZ_JBHUIF010000002.1"/>
</dbReference>
<protein>
    <recommendedName>
        <fullName evidence="4">DUF1223 domain-containing protein</fullName>
    </recommendedName>
</protein>
<dbReference type="AlphaFoldDB" id="A0A1C3ESU2"/>
<comment type="caution">
    <text evidence="2">The sequence shown here is derived from an EMBL/GenBank/DDBJ whole genome shotgun (WGS) entry which is preliminary data.</text>
</comment>
<dbReference type="PANTHER" id="PTHR36057:SF1">
    <property type="entry name" value="LIPOPROTEIN LIPID ATTACHMENT SITE-LIKE PROTEIN, PUTATIVE (DUF1223)-RELATED"/>
    <property type="match status" value="1"/>
</dbReference>
<dbReference type="InterPro" id="IPR036249">
    <property type="entry name" value="Thioredoxin-like_sf"/>
</dbReference>
<dbReference type="EMBL" id="LYBM01000001">
    <property type="protein sequence ID" value="ODA36213.1"/>
    <property type="molecule type" value="Genomic_DNA"/>
</dbReference>
<dbReference type="OrthoDB" id="9808254at2"/>
<proteinExistence type="predicted"/>
<evidence type="ECO:0000256" key="1">
    <source>
        <dbReference type="SAM" id="SignalP"/>
    </source>
</evidence>
<dbReference type="Proteomes" id="UP000094936">
    <property type="component" value="Unassembled WGS sequence"/>
</dbReference>
<organism evidence="2 3">
    <name type="scientific">Veronia pacifica</name>
    <dbReference type="NCBI Taxonomy" id="1080227"/>
    <lineage>
        <taxon>Bacteria</taxon>
        <taxon>Pseudomonadati</taxon>
        <taxon>Pseudomonadota</taxon>
        <taxon>Gammaproteobacteria</taxon>
        <taxon>Vibrionales</taxon>
        <taxon>Vibrionaceae</taxon>
        <taxon>Veronia</taxon>
    </lineage>
</organism>
<feature type="signal peptide" evidence="1">
    <location>
        <begin position="1"/>
        <end position="22"/>
    </location>
</feature>
<dbReference type="Pfam" id="PF06764">
    <property type="entry name" value="DUF1223"/>
    <property type="match status" value="1"/>
</dbReference>
<name>A0A1C3ESU2_9GAMM</name>
<evidence type="ECO:0000313" key="3">
    <source>
        <dbReference type="Proteomes" id="UP000094936"/>
    </source>
</evidence>
<accession>A0A1C3ESU2</accession>
<keyword evidence="1" id="KW-0732">Signal</keyword>
<sequence length="238" mass="26525">MKVKATVCAILPGLFASLPVGAQTWINDQSPATIVELFTSEGCSSCPPAEDKLNQLKSSKGLWTLVIPLAFHVDYWNYIGWKDRFSKRDYSDRQREKVSAGQAKGVYTPGWFINNQEWRGFFARQKVPFASGSKAGILKASLDDQSLTVNYDQPRNYTVNIALLAMNESTEVKRGENAGRSLEHEFIVVDFASYYGKNEWQHTISNELSAQPDAVAVWLEQSGSNDPVQTVAGLINRP</sequence>
<dbReference type="InterPro" id="IPR010634">
    <property type="entry name" value="DUF1223"/>
</dbReference>
<evidence type="ECO:0000313" key="2">
    <source>
        <dbReference type="EMBL" id="ODA36213.1"/>
    </source>
</evidence>
<dbReference type="SUPFAM" id="SSF52833">
    <property type="entry name" value="Thioredoxin-like"/>
    <property type="match status" value="1"/>
</dbReference>
<gene>
    <name evidence="2" type="ORF">A8L45_01005</name>
</gene>
<keyword evidence="3" id="KW-1185">Reference proteome</keyword>
<dbReference type="STRING" id="1080227.A8L45_01005"/>
<reference evidence="2 3" key="1">
    <citation type="submission" date="2016-05" db="EMBL/GenBank/DDBJ databases">
        <title>Genomic Taxonomy of the Vibrionaceae.</title>
        <authorList>
            <person name="Gomez-Gil B."/>
            <person name="Enciso-Ibarra J."/>
        </authorList>
    </citation>
    <scope>NUCLEOTIDE SEQUENCE [LARGE SCALE GENOMIC DNA]</scope>
    <source>
        <strain evidence="2 3">CAIM 1920</strain>
    </source>
</reference>